<accession>A0ABT6SSM4</accession>
<dbReference type="SUPFAM" id="SSF69318">
    <property type="entry name" value="Integrin alpha N-terminal domain"/>
    <property type="match status" value="2"/>
</dbReference>
<keyword evidence="4" id="KW-1185">Reference proteome</keyword>
<keyword evidence="2" id="KW-0812">Transmembrane</keyword>
<organism evidence="3 4">
    <name type="scientific">Streptomyces luteolus</name>
    <dbReference type="NCBI Taxonomy" id="3043615"/>
    <lineage>
        <taxon>Bacteria</taxon>
        <taxon>Bacillati</taxon>
        <taxon>Actinomycetota</taxon>
        <taxon>Actinomycetes</taxon>
        <taxon>Kitasatosporales</taxon>
        <taxon>Streptomycetaceae</taxon>
        <taxon>Streptomyces</taxon>
    </lineage>
</organism>
<name>A0ABT6SSM4_9ACTN</name>
<keyword evidence="2" id="KW-1133">Transmembrane helix</keyword>
<evidence type="ECO:0000313" key="4">
    <source>
        <dbReference type="Proteomes" id="UP001237105"/>
    </source>
</evidence>
<dbReference type="EMBL" id="JASCIS010000005">
    <property type="protein sequence ID" value="MDI3418381.1"/>
    <property type="molecule type" value="Genomic_DNA"/>
</dbReference>
<evidence type="ECO:0000256" key="1">
    <source>
        <dbReference type="SAM" id="MobiDB-lite"/>
    </source>
</evidence>
<dbReference type="Gene3D" id="2.130.10.130">
    <property type="entry name" value="Integrin alpha, N-terminal"/>
    <property type="match status" value="3"/>
</dbReference>
<dbReference type="Proteomes" id="UP001237105">
    <property type="component" value="Unassembled WGS sequence"/>
</dbReference>
<keyword evidence="2" id="KW-0472">Membrane</keyword>
<feature type="transmembrane region" description="Helical" evidence="2">
    <location>
        <begin position="17"/>
        <end position="38"/>
    </location>
</feature>
<dbReference type="SMART" id="SM00191">
    <property type="entry name" value="Int_alpha"/>
    <property type="match status" value="3"/>
</dbReference>
<evidence type="ECO:0000256" key="2">
    <source>
        <dbReference type="SAM" id="Phobius"/>
    </source>
</evidence>
<reference evidence="3 4" key="1">
    <citation type="submission" date="2023-05" db="EMBL/GenBank/DDBJ databases">
        <title>Draft genome sequence of Streptomyces sp. B-S-A12 isolated from a cave soil in Thailand.</title>
        <authorList>
            <person name="Chamroensaksri N."/>
            <person name="Muangham S."/>
        </authorList>
    </citation>
    <scope>NUCLEOTIDE SEQUENCE [LARGE SCALE GENOMIC DNA]</scope>
    <source>
        <strain evidence="3 4">B-S-A12</strain>
    </source>
</reference>
<protein>
    <submittedName>
        <fullName evidence="3">VCBS repeat-containing protein</fullName>
    </submittedName>
</protein>
<feature type="region of interest" description="Disordered" evidence="1">
    <location>
        <begin position="97"/>
        <end position="122"/>
    </location>
</feature>
<dbReference type="InterPro" id="IPR028994">
    <property type="entry name" value="Integrin_alpha_N"/>
</dbReference>
<proteinExistence type="predicted"/>
<dbReference type="RefSeq" id="WP_282534290.1">
    <property type="nucleotide sequence ID" value="NZ_JASCIS010000005.1"/>
</dbReference>
<gene>
    <name evidence="3" type="ORF">QIT00_07370</name>
</gene>
<dbReference type="InterPro" id="IPR013519">
    <property type="entry name" value="Int_alpha_beta-p"/>
</dbReference>
<dbReference type="PANTHER" id="PTHR44103">
    <property type="entry name" value="PROPROTEIN CONVERTASE P"/>
    <property type="match status" value="1"/>
</dbReference>
<dbReference type="PANTHER" id="PTHR44103:SF1">
    <property type="entry name" value="PROPROTEIN CONVERTASE P"/>
    <property type="match status" value="1"/>
</dbReference>
<evidence type="ECO:0000313" key="3">
    <source>
        <dbReference type="EMBL" id="MDI3418381.1"/>
    </source>
</evidence>
<feature type="region of interest" description="Disordered" evidence="1">
    <location>
        <begin position="44"/>
        <end position="70"/>
    </location>
</feature>
<comment type="caution">
    <text evidence="3">The sequence shown here is derived from an EMBL/GenBank/DDBJ whole genome shotgun (WGS) entry which is preliminary data.</text>
</comment>
<sequence length="507" mass="53681">MTAAIHGDPQSSPRTSCLPGCVVLLLVVLVGVGAVQWFERDYNPGDEWRRQPAAKAPARNGPPDFDKDGYPDAVSIQRNYSDDEGPATARSAIMVFRGGPSGLRPTGRPLTPGHGTEDSRRAAAKLSYDTVLTGDFNGDGYTDVAAQRHPEHGDAEHGDAEHGDADHGTKIRSSAVILPGSPDGLRNRPVPIALPDGDRAGTFVAGAVGDIDGDGHLDLIDSGSAAGRPARVVYGPMSATGKPAQVRTFKTSPQAPHQTVGPPVVADFDQDGRTDLLIPSDYGPKEYDEDAPPTPVQYFRGTPEGPVLDTELTQQIGQHASVWTTDKTEVRTGVDFDGDGYPDILPRPGVRQILRGGPDGLREGTFPLTAEGDVGTPLLSGDVTGDEKAEFISTVHFGPTDARGRIQVAERGPGVRLRPIQAIDLDTPGLEDGTLTRGSGSRDDFGAQLQLLDANQDGHTDVLATGTADGQNPHGDYWYLPGGKDGLRTPDTHRYTRAELGLKDLDG</sequence>